<sequence length="346" mass="38495">MDILRTTNFFYTTVLAFVLGALCGEPHQINMLETIKRTTAEQSNLNSIVNLESLERSPTADGYRFTLRLTKNINPLRIIVQDNIVPPRTPDRLNQTPDGVWEISFVVPYNTAGRFPFPWMIISDRDVFHLVTIMLNNTGSSSASQNITELPVLFIDPAREATYDTDEDIVVSVFVPRNNETGQVIQSLPKMFTGLDLNSMRVYMDLDEEGVFTLGRPEERAGGISANITIHTSSRPISGYLQFSTGVEDTGGSVAMFIQVEYGQLVQPSVINADKIRAAFLLYHDSRGSVRRLTLPGDSIILHFVELIERLPHSSGYWIRASSHKTVFKTATGYGAPPLTSKHGGL</sequence>
<feature type="signal peptide" evidence="1">
    <location>
        <begin position="1"/>
        <end position="23"/>
    </location>
</feature>
<reference evidence="2 3" key="1">
    <citation type="journal article" date="2021" name="Elife">
        <title>Chloroplast acquisition without the gene transfer in kleptoplastic sea slugs, Plakobranchus ocellatus.</title>
        <authorList>
            <person name="Maeda T."/>
            <person name="Takahashi S."/>
            <person name="Yoshida T."/>
            <person name="Shimamura S."/>
            <person name="Takaki Y."/>
            <person name="Nagai Y."/>
            <person name="Toyoda A."/>
            <person name="Suzuki Y."/>
            <person name="Arimoto A."/>
            <person name="Ishii H."/>
            <person name="Satoh N."/>
            <person name="Nishiyama T."/>
            <person name="Hasebe M."/>
            <person name="Maruyama T."/>
            <person name="Minagawa J."/>
            <person name="Obokata J."/>
            <person name="Shigenobu S."/>
        </authorList>
    </citation>
    <scope>NUCLEOTIDE SEQUENCE [LARGE SCALE GENOMIC DNA]</scope>
</reference>
<dbReference type="AlphaFoldDB" id="A0AAV3ZD14"/>
<name>A0AAV3ZD14_9GAST</name>
<evidence type="ECO:0000256" key="1">
    <source>
        <dbReference type="SAM" id="SignalP"/>
    </source>
</evidence>
<dbReference type="Proteomes" id="UP000735302">
    <property type="component" value="Unassembled WGS sequence"/>
</dbReference>
<comment type="caution">
    <text evidence="2">The sequence shown here is derived from an EMBL/GenBank/DDBJ whole genome shotgun (WGS) entry which is preliminary data.</text>
</comment>
<evidence type="ECO:0000313" key="3">
    <source>
        <dbReference type="Proteomes" id="UP000735302"/>
    </source>
</evidence>
<feature type="chain" id="PRO_5043461433" evidence="1">
    <location>
        <begin position="24"/>
        <end position="346"/>
    </location>
</feature>
<protein>
    <submittedName>
        <fullName evidence="2">Uncharacterized protein</fullName>
    </submittedName>
</protein>
<gene>
    <name evidence="2" type="ORF">PoB_001977400</name>
</gene>
<keyword evidence="3" id="KW-1185">Reference proteome</keyword>
<evidence type="ECO:0000313" key="2">
    <source>
        <dbReference type="EMBL" id="GFN93268.1"/>
    </source>
</evidence>
<proteinExistence type="predicted"/>
<keyword evidence="1" id="KW-0732">Signal</keyword>
<organism evidence="2 3">
    <name type="scientific">Plakobranchus ocellatus</name>
    <dbReference type="NCBI Taxonomy" id="259542"/>
    <lineage>
        <taxon>Eukaryota</taxon>
        <taxon>Metazoa</taxon>
        <taxon>Spiralia</taxon>
        <taxon>Lophotrochozoa</taxon>
        <taxon>Mollusca</taxon>
        <taxon>Gastropoda</taxon>
        <taxon>Heterobranchia</taxon>
        <taxon>Euthyneura</taxon>
        <taxon>Panpulmonata</taxon>
        <taxon>Sacoglossa</taxon>
        <taxon>Placobranchoidea</taxon>
        <taxon>Plakobranchidae</taxon>
        <taxon>Plakobranchus</taxon>
    </lineage>
</organism>
<accession>A0AAV3ZD14</accession>
<dbReference type="EMBL" id="BLXT01002328">
    <property type="protein sequence ID" value="GFN93268.1"/>
    <property type="molecule type" value="Genomic_DNA"/>
</dbReference>